<feature type="chain" id="PRO_5046364639" description="Alpha-1,2-mannosidase" evidence="5">
    <location>
        <begin position="25"/>
        <end position="1424"/>
    </location>
</feature>
<dbReference type="InterPro" id="IPR005887">
    <property type="entry name" value="GH92_a_mannosidase_put"/>
</dbReference>
<dbReference type="InterPro" id="IPR008979">
    <property type="entry name" value="Galactose-bd-like_sf"/>
</dbReference>
<dbReference type="Gene3D" id="2.60.120.260">
    <property type="entry name" value="Galactose-binding domain-like"/>
    <property type="match status" value="1"/>
</dbReference>
<evidence type="ECO:0000259" key="7">
    <source>
        <dbReference type="PROSITE" id="PS50025"/>
    </source>
</evidence>
<dbReference type="Gene3D" id="2.60.120.200">
    <property type="match status" value="1"/>
</dbReference>
<dbReference type="NCBIfam" id="TIGR01180">
    <property type="entry name" value="aman2_put"/>
    <property type="match status" value="1"/>
</dbReference>
<dbReference type="Pfam" id="PF17678">
    <property type="entry name" value="Glyco_hydro_92N"/>
    <property type="match status" value="1"/>
</dbReference>
<dbReference type="RefSeq" id="WP_216625168.1">
    <property type="nucleotide sequence ID" value="NZ_WHOA01000033.1"/>
</dbReference>
<proteinExistence type="predicted"/>
<evidence type="ECO:0000256" key="5">
    <source>
        <dbReference type="SAM" id="SignalP"/>
    </source>
</evidence>
<dbReference type="EMBL" id="WHOA01000033">
    <property type="protein sequence ID" value="NOU70918.1"/>
    <property type="molecule type" value="Genomic_DNA"/>
</dbReference>
<protein>
    <recommendedName>
        <fullName evidence="10">Alpha-1,2-mannosidase</fullName>
    </recommendedName>
</protein>
<evidence type="ECO:0000313" key="9">
    <source>
        <dbReference type="Proteomes" id="UP000616779"/>
    </source>
</evidence>
<dbReference type="Proteomes" id="UP000616779">
    <property type="component" value="Unassembled WGS sequence"/>
</dbReference>
<keyword evidence="2 5" id="KW-0732">Signal</keyword>
<dbReference type="PANTHER" id="PTHR12143:SF43">
    <property type="entry name" value="PUTATIVE-RELATED"/>
    <property type="match status" value="1"/>
</dbReference>
<feature type="domain" description="Laminin G" evidence="7">
    <location>
        <begin position="1158"/>
        <end position="1341"/>
    </location>
</feature>
<evidence type="ECO:0000256" key="4">
    <source>
        <dbReference type="SAM" id="MobiDB-lite"/>
    </source>
</evidence>
<dbReference type="Pfam" id="PF00754">
    <property type="entry name" value="F5_F8_type_C"/>
    <property type="match status" value="1"/>
</dbReference>
<keyword evidence="1" id="KW-0245">EGF-like domain</keyword>
<dbReference type="PANTHER" id="PTHR12143">
    <property type="entry name" value="PEPTIDE N-GLYCANASE PNGASE -RELATED"/>
    <property type="match status" value="1"/>
</dbReference>
<dbReference type="InterPro" id="IPR013320">
    <property type="entry name" value="ConA-like_dom_sf"/>
</dbReference>
<reference evidence="8 9" key="1">
    <citation type="submission" date="2019-10" db="EMBL/GenBank/DDBJ databases">
        <title>Description of Paenibacillus terrestris sp. nov.</title>
        <authorList>
            <person name="Carlier A."/>
            <person name="Qi S."/>
        </authorList>
    </citation>
    <scope>NUCLEOTIDE SEQUENCE [LARGE SCALE GENOMIC DNA]</scope>
    <source>
        <strain evidence="8 9">LMG 31458</strain>
    </source>
</reference>
<dbReference type="PROSITE" id="PS50025">
    <property type="entry name" value="LAM_G_DOMAIN"/>
    <property type="match status" value="1"/>
</dbReference>
<dbReference type="SUPFAM" id="SSF49899">
    <property type="entry name" value="Concanavalin A-like lectins/glucanases"/>
    <property type="match status" value="1"/>
</dbReference>
<dbReference type="SUPFAM" id="SSF48208">
    <property type="entry name" value="Six-hairpin glycosidases"/>
    <property type="match status" value="1"/>
</dbReference>
<dbReference type="Gene3D" id="2.70.98.10">
    <property type="match status" value="1"/>
</dbReference>
<dbReference type="InterPro" id="IPR000421">
    <property type="entry name" value="FA58C"/>
</dbReference>
<evidence type="ECO:0000256" key="3">
    <source>
        <dbReference type="ARBA" id="ARBA00023157"/>
    </source>
</evidence>
<feature type="non-terminal residue" evidence="8">
    <location>
        <position position="1424"/>
    </location>
</feature>
<evidence type="ECO:0000313" key="8">
    <source>
        <dbReference type="EMBL" id="NOU70918.1"/>
    </source>
</evidence>
<dbReference type="InterPro" id="IPR050883">
    <property type="entry name" value="PNGase"/>
</dbReference>
<dbReference type="Gene3D" id="1.20.1050.60">
    <property type="entry name" value="alpha-1,2-mannosidase"/>
    <property type="match status" value="1"/>
</dbReference>
<gene>
    <name evidence="8" type="ORF">GC098_05650</name>
</gene>
<dbReference type="InterPro" id="IPR008928">
    <property type="entry name" value="6-hairpin_glycosidase_sf"/>
</dbReference>
<comment type="caution">
    <text evidence="8">The sequence shown here is derived from an EMBL/GenBank/DDBJ whole genome shotgun (WGS) entry which is preliminary data.</text>
</comment>
<dbReference type="SMART" id="SM00560">
    <property type="entry name" value="LamGL"/>
    <property type="match status" value="1"/>
</dbReference>
<feature type="signal peptide" evidence="5">
    <location>
        <begin position="1"/>
        <end position="24"/>
    </location>
</feature>
<dbReference type="Pfam" id="PF07971">
    <property type="entry name" value="Glyco_hydro_92"/>
    <property type="match status" value="1"/>
</dbReference>
<keyword evidence="3" id="KW-1015">Disulfide bond</keyword>
<dbReference type="InterPro" id="IPR014718">
    <property type="entry name" value="GH-type_carb-bd"/>
</dbReference>
<dbReference type="InterPro" id="IPR001791">
    <property type="entry name" value="Laminin_G"/>
</dbReference>
<dbReference type="Gene3D" id="1.20.1610.10">
    <property type="entry name" value="alpha-1,2-mannosidases domains"/>
    <property type="match status" value="1"/>
</dbReference>
<dbReference type="InterPro" id="IPR006558">
    <property type="entry name" value="LamG-like"/>
</dbReference>
<dbReference type="Gene3D" id="3.30.2080.10">
    <property type="entry name" value="GH92 mannosidase domain"/>
    <property type="match status" value="1"/>
</dbReference>
<dbReference type="SUPFAM" id="SSF49785">
    <property type="entry name" value="Galactose-binding domain-like"/>
    <property type="match status" value="1"/>
</dbReference>
<feature type="domain" description="F5/8 type C" evidence="6">
    <location>
        <begin position="868"/>
        <end position="1016"/>
    </location>
</feature>
<dbReference type="InterPro" id="IPR012939">
    <property type="entry name" value="Glyco_hydro_92"/>
</dbReference>
<evidence type="ECO:0000256" key="2">
    <source>
        <dbReference type="ARBA" id="ARBA00022729"/>
    </source>
</evidence>
<sequence length="1424" mass="154290">MKRYLSFMLMVMLMISSMPISVQAEEPVQSTTEPAELQDLVQYANPLIGTNNFKGDSEYAGLSPFVTSPFGMTNFTPQTRQNGIGGESYLYSDKQFKGFFATHQPAIWMGDYGYVNVMPQIGDINPSESGRALTFDYKNNDSSKQENKEEVSTPYYYQAKMGSNVGKPITAEMTATERSAIYRYTFPANDKSSILVESARNRANGSVTIDANNKEIYGWNNDNMSAHLNNKPPKNLKGYFVVQFSKPFSVKGTYNNYVPTADGSTVEGQKSGGYVTFNTTANEVIEVRIGTSFISVDQARKNIEQEIGTKSFDTVKEELKNTWNKKLNTIQIEGATQDEKYIFYTSMFHSLMYPRMFYENVGGTNKYYSPFDDQIHDGKSYTDFSIWDTFRAQNSFLTLVAPERIDDMVQSLLQNYKEGGYMPKWPNPNYTNIMIGTHADSLVAEAVNKGFRGFNLDLAYQAVYKDAMVPQTGDGTIYKWENRQENIPYAGREGLSAYKVLGYIPNGYVAENVSNTIEGAYDDWAVAQVAKAAGKMEDYKFFLNRSQNYKNIINPSTGFAMGRDANGNWTTAGEGYAEANSKKNTWFAPHDPQGLLDLMTKYKGANFYNTELLKAYGVGDAEWIEHQNEPTHHYAYMFDFSGRPDLTQKYARKTLVDSYFNDTSGMLGNDDCGQMSSWYVFSAMGFYPVNPASGEYMIGSPIFDKVTINNPKTGTKFVITAPNNDGNNFYISSAKLNGSAHNIPVITYDQMTSGGTMDFVMSSTATEWAKDYSKPALVYDETAQSPEYLMSITPADITGVEIGTAKTAAALGLPGKVSLVTNIGNMDASVIWDLSGINYDPTIKTVQTFTVPGTVTLPSGVRNPNNVPLTTSVSVTVNKIPSSQMTATATSEEAGKDIASNAIDGNPSTIWHTKWSKADVLPQSITLNLGGTFKINSILYLPRQSGDNGIITSYNVYASTDGVSFTKVANGNWANDSTQKIATFASTNASYVKLEATVGVNGWASAAEIGVTVESSMQLPPKNLTSITAPAQKTVASGTAKTAAALGLPDKVSLVTDSGNVDSSVIWDLSSINYDPTIQTVQTFTVPGTVTLPTGVLNPNSVPLTTSISVSAKPAELVALWKFDEGSGTTVGDSSGKGNTGTLVNNPTWTDSGKISGALAFSGGSRAEINPSATLNQTGDESVSLWFKTSQTSTGYVNLFRQDKRFTALQLTGGGQARVAYWPNGSSSNQSLSFPWTYGDNKWHHYVASYDHALGLKVYVDGNLVASNATNLGSLPIVTNKIVLGANESGGEAYNGLLDDVRVFNGMLSQDQVTQLMNAGQELTLQSITAPAAITGVASGTAKTVAALGLPATTELVTDTGSKNAEVTWNVDASSYDPSVRTQQTFTVSGTVTLPAGVVNPNNVALTTSISVTVLPAPATPEST</sequence>
<dbReference type="PROSITE" id="PS50022">
    <property type="entry name" value="FA58C_3"/>
    <property type="match status" value="1"/>
</dbReference>
<dbReference type="Pfam" id="PF13385">
    <property type="entry name" value="Laminin_G_3"/>
    <property type="match status" value="1"/>
</dbReference>
<feature type="region of interest" description="Disordered" evidence="4">
    <location>
        <begin position="1129"/>
        <end position="1148"/>
    </location>
</feature>
<name>A0ABX1XQU6_9BACL</name>
<keyword evidence="9" id="KW-1185">Reference proteome</keyword>
<accession>A0ABX1XQU6</accession>
<organism evidence="8 9">
    <name type="scientific">Paenibacillus phytorum</name>
    <dbReference type="NCBI Taxonomy" id="2654977"/>
    <lineage>
        <taxon>Bacteria</taxon>
        <taxon>Bacillati</taxon>
        <taxon>Bacillota</taxon>
        <taxon>Bacilli</taxon>
        <taxon>Bacillales</taxon>
        <taxon>Paenibacillaceae</taxon>
        <taxon>Paenibacillus</taxon>
    </lineage>
</organism>
<evidence type="ECO:0008006" key="10">
    <source>
        <dbReference type="Google" id="ProtNLM"/>
    </source>
</evidence>
<evidence type="ECO:0000256" key="1">
    <source>
        <dbReference type="ARBA" id="ARBA00022536"/>
    </source>
</evidence>
<evidence type="ECO:0000259" key="6">
    <source>
        <dbReference type="PROSITE" id="PS50022"/>
    </source>
</evidence>
<dbReference type="InterPro" id="IPR041371">
    <property type="entry name" value="GH92_N"/>
</dbReference>